<keyword evidence="2" id="KW-1185">Reference proteome</keyword>
<dbReference type="InterPro" id="IPR005335">
    <property type="entry name" value="Terminase_ssu"/>
</dbReference>
<sequence length="160" mass="18123">MTSKSQKLTKKQELFVQNYLANGCNGVQAAKSAGYKGSDNTLASVAKENLRKPHIAEKIEAEQNKLKEDLHITAEWKREKLREVIERCLQAEPVMIKVEGEWTETGEYQFDGKTAVGAIAELNKMDGDLAAIKIRSKNEHVFVDHVEKLQKARERAKNRD</sequence>
<proteinExistence type="predicted"/>
<evidence type="ECO:0008006" key="3">
    <source>
        <dbReference type="Google" id="ProtNLM"/>
    </source>
</evidence>
<dbReference type="RefSeq" id="WP_142934526.1">
    <property type="nucleotide sequence ID" value="NZ_ML660171.1"/>
</dbReference>
<dbReference type="Pfam" id="PF03592">
    <property type="entry name" value="Terminase_2"/>
    <property type="match status" value="1"/>
</dbReference>
<dbReference type="Gene3D" id="1.10.10.1400">
    <property type="entry name" value="Terminase, small subunit, N-terminal DNA-binding domain, HTH motif"/>
    <property type="match status" value="1"/>
</dbReference>
<dbReference type="InterPro" id="IPR038713">
    <property type="entry name" value="Terminase_Gp1_N_sf"/>
</dbReference>
<dbReference type="OrthoDB" id="8227562at2"/>
<dbReference type="GO" id="GO:0051276">
    <property type="term" value="P:chromosome organization"/>
    <property type="evidence" value="ECO:0007669"/>
    <property type="project" value="InterPro"/>
</dbReference>
<name>A0A545U062_9GAMM</name>
<accession>A0A545U062</accession>
<organism evidence="1 2">
    <name type="scientific">Aliikangiella coralliicola</name>
    <dbReference type="NCBI Taxonomy" id="2592383"/>
    <lineage>
        <taxon>Bacteria</taxon>
        <taxon>Pseudomonadati</taxon>
        <taxon>Pseudomonadota</taxon>
        <taxon>Gammaproteobacteria</taxon>
        <taxon>Oceanospirillales</taxon>
        <taxon>Pleioneaceae</taxon>
        <taxon>Aliikangiella</taxon>
    </lineage>
</organism>
<dbReference type="Proteomes" id="UP000315439">
    <property type="component" value="Unassembled WGS sequence"/>
</dbReference>
<dbReference type="EMBL" id="VIKS01000015">
    <property type="protein sequence ID" value="TQV82850.1"/>
    <property type="molecule type" value="Genomic_DNA"/>
</dbReference>
<evidence type="ECO:0000313" key="1">
    <source>
        <dbReference type="EMBL" id="TQV82850.1"/>
    </source>
</evidence>
<protein>
    <recommendedName>
        <fullName evidence="3">Terminase small subunit</fullName>
    </recommendedName>
</protein>
<dbReference type="AlphaFoldDB" id="A0A545U062"/>
<gene>
    <name evidence="1" type="ORF">FLL46_24075</name>
</gene>
<evidence type="ECO:0000313" key="2">
    <source>
        <dbReference type="Proteomes" id="UP000315439"/>
    </source>
</evidence>
<reference evidence="1 2" key="1">
    <citation type="submission" date="2019-07" db="EMBL/GenBank/DDBJ databases">
        <title>Draft genome for Aliikangiella sp. M105.</title>
        <authorList>
            <person name="Wang G."/>
        </authorList>
    </citation>
    <scope>NUCLEOTIDE SEQUENCE [LARGE SCALE GENOMIC DNA]</scope>
    <source>
        <strain evidence="1 2">M105</strain>
    </source>
</reference>
<comment type="caution">
    <text evidence="1">The sequence shown here is derived from an EMBL/GenBank/DDBJ whole genome shotgun (WGS) entry which is preliminary data.</text>
</comment>